<feature type="compositionally biased region" description="Low complexity" evidence="1">
    <location>
        <begin position="30"/>
        <end position="42"/>
    </location>
</feature>
<protein>
    <recommendedName>
        <fullName evidence="5">DUF3558 domain-containing protein</fullName>
    </recommendedName>
</protein>
<keyword evidence="4" id="KW-1185">Reference proteome</keyword>
<keyword evidence="2" id="KW-0732">Signal</keyword>
<feature type="chain" id="PRO_5040973005" description="DUF3558 domain-containing protein" evidence="2">
    <location>
        <begin position="21"/>
        <end position="333"/>
    </location>
</feature>
<reference evidence="3" key="1">
    <citation type="submission" date="2022-12" db="EMBL/GenBank/DDBJ databases">
        <title>Reference genome sequencing for broad-spectrum identification of bacterial and archaeal isolates by mass spectrometry.</title>
        <authorList>
            <person name="Sekiguchi Y."/>
            <person name="Tourlousse D.M."/>
        </authorList>
    </citation>
    <scope>NUCLEOTIDE SEQUENCE</scope>
    <source>
        <strain evidence="3">14</strain>
    </source>
</reference>
<dbReference type="PROSITE" id="PS51257">
    <property type="entry name" value="PROKAR_LIPOPROTEIN"/>
    <property type="match status" value="1"/>
</dbReference>
<feature type="region of interest" description="Disordered" evidence="1">
    <location>
        <begin position="30"/>
        <end position="54"/>
    </location>
</feature>
<accession>A0A9W6CTA9</accession>
<evidence type="ECO:0000313" key="4">
    <source>
        <dbReference type="Proteomes" id="UP001144396"/>
    </source>
</evidence>
<feature type="signal peptide" evidence="2">
    <location>
        <begin position="1"/>
        <end position="20"/>
    </location>
</feature>
<evidence type="ECO:0000256" key="2">
    <source>
        <dbReference type="SAM" id="SignalP"/>
    </source>
</evidence>
<comment type="caution">
    <text evidence="3">The sequence shown here is derived from an EMBL/GenBank/DDBJ whole genome shotgun (WGS) entry which is preliminary data.</text>
</comment>
<evidence type="ECO:0000313" key="3">
    <source>
        <dbReference type="EMBL" id="GLI25932.1"/>
    </source>
</evidence>
<name>A0A9W6CTA9_9MICO</name>
<organism evidence="3 4">
    <name type="scientific">Agromyces rhizosphaerae</name>
    <dbReference type="NCBI Taxonomy" id="88374"/>
    <lineage>
        <taxon>Bacteria</taxon>
        <taxon>Bacillati</taxon>
        <taxon>Actinomycetota</taxon>
        <taxon>Actinomycetes</taxon>
        <taxon>Micrococcales</taxon>
        <taxon>Microbacteriaceae</taxon>
        <taxon>Agromyces</taxon>
    </lineage>
</organism>
<proteinExistence type="predicted"/>
<dbReference type="AlphaFoldDB" id="A0A9W6CTA9"/>
<gene>
    <name evidence="3" type="ORF">ARHIZOSPH14_01740</name>
</gene>
<sequence>MRLRLLAPVTLLALTLSGCAAADAADIAPTEAAPSTEPAVAEPENEAPPLTAPGAFGDDCGAVVTLDELATSVGAADLPALDAPTTAMAAVAVRTLGGIACTWRWPDAAGRVSLTLLPVQAAIDEAPGESCYESSDGTQTLTTCRFASAVGEWWFTGSVELPASSATDPSIAVMSLTSAFGVRAGSTPAEVPVPPDGTWGLVPECASLASSVDAAAAFGVDLAATPGNLAGEADPGLYTAIFASGWRGCHWNGDTVFVESVMLRGAGWAATDAAGIESAEPIDVAGAASALAMPDGGRVEVRATDGANLVTTFASDAEDAAALASLLLGTMAG</sequence>
<dbReference type="RefSeq" id="WP_281881937.1">
    <property type="nucleotide sequence ID" value="NZ_BSDP01000001.1"/>
</dbReference>
<dbReference type="Proteomes" id="UP001144396">
    <property type="component" value="Unassembled WGS sequence"/>
</dbReference>
<dbReference type="EMBL" id="BSDP01000001">
    <property type="protein sequence ID" value="GLI25932.1"/>
    <property type="molecule type" value="Genomic_DNA"/>
</dbReference>
<evidence type="ECO:0000256" key="1">
    <source>
        <dbReference type="SAM" id="MobiDB-lite"/>
    </source>
</evidence>
<evidence type="ECO:0008006" key="5">
    <source>
        <dbReference type="Google" id="ProtNLM"/>
    </source>
</evidence>